<dbReference type="HAMAP" id="MF_00134_B">
    <property type="entry name" value="IGPS_B"/>
    <property type="match status" value="1"/>
</dbReference>
<evidence type="ECO:0000313" key="20">
    <source>
        <dbReference type="Proteomes" id="UP000056090"/>
    </source>
</evidence>
<dbReference type="UniPathway" id="UPA00035">
    <property type="reaction ID" value="UER00042"/>
</dbReference>
<proteinExistence type="inferred from homology"/>
<dbReference type="HAMAP" id="MF_00135">
    <property type="entry name" value="PRAI"/>
    <property type="match status" value="1"/>
</dbReference>
<keyword evidence="10 15" id="KW-0057">Aromatic amino acid biosynthesis</keyword>
<dbReference type="SUPFAM" id="SSF51366">
    <property type="entry name" value="Ribulose-phoshate binding barrel"/>
    <property type="match status" value="2"/>
</dbReference>
<dbReference type="CDD" id="cd00405">
    <property type="entry name" value="PRAI"/>
    <property type="match status" value="1"/>
</dbReference>
<dbReference type="FunFam" id="3.20.20.70:FF:000024">
    <property type="entry name" value="Indole-3-glycerol phosphate synthase"/>
    <property type="match status" value="1"/>
</dbReference>
<comment type="similarity">
    <text evidence="6">In the C-terminal section; belongs to the TrpF family.</text>
</comment>
<comment type="catalytic activity">
    <reaction evidence="2 15">
        <text>1-(2-carboxyphenylamino)-1-deoxy-D-ribulose 5-phosphate + H(+) = (1S,2R)-1-C-(indol-3-yl)glycerol 3-phosphate + CO2 + H2O</text>
        <dbReference type="Rhea" id="RHEA:23476"/>
        <dbReference type="ChEBI" id="CHEBI:15377"/>
        <dbReference type="ChEBI" id="CHEBI:15378"/>
        <dbReference type="ChEBI" id="CHEBI:16526"/>
        <dbReference type="ChEBI" id="CHEBI:58613"/>
        <dbReference type="ChEBI" id="CHEBI:58866"/>
        <dbReference type="EC" id="4.1.1.48"/>
    </reaction>
</comment>
<dbReference type="Proteomes" id="UP000056090">
    <property type="component" value="Chromosome"/>
</dbReference>
<accession>A0A075NYC8</accession>
<dbReference type="InterPro" id="IPR001468">
    <property type="entry name" value="Indole-3-GlycerolPSynthase_CS"/>
</dbReference>
<keyword evidence="20" id="KW-1185">Reference proteome</keyword>
<evidence type="ECO:0000256" key="1">
    <source>
        <dbReference type="ARBA" id="ARBA00001164"/>
    </source>
</evidence>
<organism evidence="19 20">
    <name type="scientific">Alteromonas australica</name>
    <dbReference type="NCBI Taxonomy" id="589873"/>
    <lineage>
        <taxon>Bacteria</taxon>
        <taxon>Pseudomonadati</taxon>
        <taxon>Pseudomonadota</taxon>
        <taxon>Gammaproteobacteria</taxon>
        <taxon>Alteromonadales</taxon>
        <taxon>Alteromonadaceae</taxon>
        <taxon>Alteromonas/Salinimonas group</taxon>
        <taxon>Alteromonas</taxon>
    </lineage>
</organism>
<evidence type="ECO:0000256" key="9">
    <source>
        <dbReference type="ARBA" id="ARBA00022822"/>
    </source>
</evidence>
<dbReference type="GeneID" id="78254713"/>
<dbReference type="GO" id="GO:0004640">
    <property type="term" value="F:phosphoribosylanthranilate isomerase activity"/>
    <property type="evidence" value="ECO:0007669"/>
    <property type="project" value="UniProtKB-UniRule"/>
</dbReference>
<evidence type="ECO:0000256" key="5">
    <source>
        <dbReference type="ARBA" id="ARBA00007902"/>
    </source>
</evidence>
<dbReference type="EMBL" id="CP008849">
    <property type="protein sequence ID" value="AIF98503.1"/>
    <property type="molecule type" value="Genomic_DNA"/>
</dbReference>
<evidence type="ECO:0000256" key="8">
    <source>
        <dbReference type="ARBA" id="ARBA00022793"/>
    </source>
</evidence>
<dbReference type="GO" id="GO:0004425">
    <property type="term" value="F:indole-3-glycerol-phosphate synthase activity"/>
    <property type="evidence" value="ECO:0007669"/>
    <property type="project" value="UniProtKB-UniRule"/>
</dbReference>
<dbReference type="KEGG" id="aal:EP13_07270"/>
<dbReference type="Pfam" id="PF00697">
    <property type="entry name" value="PRAI"/>
    <property type="match status" value="1"/>
</dbReference>
<evidence type="ECO:0000256" key="7">
    <source>
        <dbReference type="ARBA" id="ARBA00022605"/>
    </source>
</evidence>
<evidence type="ECO:0000256" key="11">
    <source>
        <dbReference type="ARBA" id="ARBA00023235"/>
    </source>
</evidence>
<evidence type="ECO:0000256" key="14">
    <source>
        <dbReference type="ARBA" id="ARBA00025592"/>
    </source>
</evidence>
<dbReference type="AlphaFoldDB" id="A0A075NYC8"/>
<dbReference type="PANTHER" id="PTHR22854:SF2">
    <property type="entry name" value="INDOLE-3-GLYCEROL-PHOSPHATE SYNTHASE"/>
    <property type="match status" value="1"/>
</dbReference>
<keyword evidence="9 15" id="KW-0822">Tryptophan biosynthesis</keyword>
<dbReference type="Pfam" id="PF00218">
    <property type="entry name" value="IGPS"/>
    <property type="match status" value="1"/>
</dbReference>
<evidence type="ECO:0000256" key="13">
    <source>
        <dbReference type="ARBA" id="ARBA00023268"/>
    </source>
</evidence>
<dbReference type="InterPro" id="IPR013785">
    <property type="entry name" value="Aldolase_TIM"/>
</dbReference>
<keyword evidence="12 15" id="KW-0456">Lyase</keyword>
<dbReference type="eggNOG" id="COG0135">
    <property type="taxonomic scope" value="Bacteria"/>
</dbReference>
<evidence type="ECO:0000259" key="17">
    <source>
        <dbReference type="Pfam" id="PF00218"/>
    </source>
</evidence>
<dbReference type="NCBIfam" id="NF006945">
    <property type="entry name" value="PRK09427.1"/>
    <property type="match status" value="1"/>
</dbReference>
<comment type="similarity">
    <text evidence="15">Belongs to the TrpC family.</text>
</comment>
<feature type="domain" description="N-(5'phosphoribosyl) anthranilate isomerase (PRAI)" evidence="18">
    <location>
        <begin position="260"/>
        <end position="459"/>
    </location>
</feature>
<dbReference type="InterPro" id="IPR013798">
    <property type="entry name" value="Indole-3-glycerol_P_synth_dom"/>
</dbReference>
<evidence type="ECO:0000313" key="19">
    <source>
        <dbReference type="EMBL" id="AIF98503.1"/>
    </source>
</evidence>
<evidence type="ECO:0000256" key="4">
    <source>
        <dbReference type="ARBA" id="ARBA00004696"/>
    </source>
</evidence>
<dbReference type="CDD" id="cd00331">
    <property type="entry name" value="IGPS"/>
    <property type="match status" value="1"/>
</dbReference>
<dbReference type="Gene3D" id="3.20.20.70">
    <property type="entry name" value="Aldolase class I"/>
    <property type="match status" value="2"/>
</dbReference>
<comment type="function">
    <text evidence="14">Bifunctional enzyme that catalyzes two sequential steps of tryptophan biosynthetic pathway. The first reaction is catalyzed by the isomerase, coded by the TrpF domain; the second reaction is catalyzed by the synthase, coded by the TrpC domain.</text>
</comment>
<keyword evidence="13" id="KW-0511">Multifunctional enzyme</keyword>
<keyword evidence="11 16" id="KW-0413">Isomerase</keyword>
<evidence type="ECO:0000256" key="6">
    <source>
        <dbReference type="ARBA" id="ARBA00009847"/>
    </source>
</evidence>
<dbReference type="PROSITE" id="PS00614">
    <property type="entry name" value="IGPS"/>
    <property type="match status" value="1"/>
</dbReference>
<dbReference type="RefSeq" id="WP_044056686.1">
    <property type="nucleotide sequence ID" value="NZ_CBCSKJ010000001.1"/>
</dbReference>
<keyword evidence="8 15" id="KW-0210">Decarboxylase</keyword>
<dbReference type="InterPro" id="IPR001240">
    <property type="entry name" value="PRAI_dom"/>
</dbReference>
<evidence type="ECO:0000256" key="15">
    <source>
        <dbReference type="HAMAP-Rule" id="MF_00134"/>
    </source>
</evidence>
<feature type="domain" description="Indole-3-glycerol phosphate synthase" evidence="17">
    <location>
        <begin position="5"/>
        <end position="254"/>
    </location>
</feature>
<evidence type="ECO:0000256" key="2">
    <source>
        <dbReference type="ARBA" id="ARBA00001633"/>
    </source>
</evidence>
<evidence type="ECO:0000256" key="10">
    <source>
        <dbReference type="ARBA" id="ARBA00023141"/>
    </source>
</evidence>
<comment type="catalytic activity">
    <reaction evidence="1 16">
        <text>N-(5-phospho-beta-D-ribosyl)anthranilate = 1-(2-carboxyphenylamino)-1-deoxy-D-ribulose 5-phosphate</text>
        <dbReference type="Rhea" id="RHEA:21540"/>
        <dbReference type="ChEBI" id="CHEBI:18277"/>
        <dbReference type="ChEBI" id="CHEBI:58613"/>
        <dbReference type="EC" id="5.3.1.24"/>
    </reaction>
</comment>
<dbReference type="eggNOG" id="COG0134">
    <property type="taxonomic scope" value="Bacteria"/>
</dbReference>
<name>A0A075NYC8_9ALTE</name>
<dbReference type="PANTHER" id="PTHR22854">
    <property type="entry name" value="TRYPTOPHAN BIOSYNTHESIS PROTEIN"/>
    <property type="match status" value="1"/>
</dbReference>
<evidence type="ECO:0000259" key="18">
    <source>
        <dbReference type="Pfam" id="PF00697"/>
    </source>
</evidence>
<evidence type="ECO:0000256" key="12">
    <source>
        <dbReference type="ARBA" id="ARBA00023239"/>
    </source>
</evidence>
<dbReference type="InterPro" id="IPR011060">
    <property type="entry name" value="RibuloseP-bd_barrel"/>
</dbReference>
<comment type="pathway">
    <text evidence="3 16">Amino-acid biosynthesis; L-tryptophan biosynthesis; L-tryptophan from chorismate: step 3/5.</text>
</comment>
<evidence type="ECO:0000256" key="16">
    <source>
        <dbReference type="HAMAP-Rule" id="MF_00135"/>
    </source>
</evidence>
<comment type="similarity">
    <text evidence="16">Belongs to the TrpF family.</text>
</comment>
<dbReference type="GO" id="GO:0000162">
    <property type="term" value="P:L-tryptophan biosynthetic process"/>
    <property type="evidence" value="ECO:0007669"/>
    <property type="project" value="UniProtKB-UniRule"/>
</dbReference>
<dbReference type="EC" id="5.3.1.24" evidence="16"/>
<dbReference type="InterPro" id="IPR045186">
    <property type="entry name" value="Indole-3-glycerol_P_synth"/>
</dbReference>
<comment type="pathway">
    <text evidence="4 15">Amino-acid biosynthesis; L-tryptophan biosynthesis; L-tryptophan from chorismate: step 4/5.</text>
</comment>
<comment type="similarity">
    <text evidence="5">In the N-terminal section; belongs to the TrpC family.</text>
</comment>
<evidence type="ECO:0000256" key="3">
    <source>
        <dbReference type="ARBA" id="ARBA00004664"/>
    </source>
</evidence>
<dbReference type="EC" id="4.1.1.48" evidence="15"/>
<reference evidence="19 20" key="1">
    <citation type="submission" date="2014-06" db="EMBL/GenBank/DDBJ databases">
        <title>Genomes of Alteromonas australica, a world apart.</title>
        <authorList>
            <person name="Gonzaga A."/>
            <person name="Lopez-Perez M."/>
            <person name="Rodriguez-Valera F."/>
        </authorList>
    </citation>
    <scope>NUCLEOTIDE SEQUENCE [LARGE SCALE GENOMIC DNA]</scope>
    <source>
        <strain evidence="19 20">H 17</strain>
    </source>
</reference>
<protein>
    <recommendedName>
        <fullName evidence="15 16">Multifunctional fusion protein</fullName>
    </recommendedName>
    <domain>
        <recommendedName>
            <fullName evidence="15">Indole-3-glycerol phosphate synthase</fullName>
            <shortName evidence="15">IGPS</shortName>
            <ecNumber evidence="15">4.1.1.48</ecNumber>
        </recommendedName>
    </domain>
    <domain>
        <recommendedName>
            <fullName evidence="16">N-(5'-phosphoribosyl)anthranilate isomerase</fullName>
            <shortName evidence="16">PRAI</shortName>
            <ecNumber evidence="16">5.3.1.24</ecNumber>
        </recommendedName>
    </domain>
</protein>
<keyword evidence="7 15" id="KW-0028">Amino-acid biosynthesis</keyword>
<gene>
    <name evidence="16" type="primary">trpF</name>
    <name evidence="15" type="synonym">trpC</name>
    <name evidence="19" type="ORF">EP13_07270</name>
</gene>
<sequence>MPNVLEKIVVDKRHEIEERKRAFPLSSFKDELVPSQKSLFAALSQPNAGYIFECKKASPSKGLIREHFDLDEILEAYSPYAAGISVLTDEKYFQGKFEYLEYVTARVTQPVLNKDFFVDTYQVYLARYYNADAVLLMLSVLSDEEYQSLAAVADTLSLDILTEVSNEEEMARAIALEAKIIGINNRNLRDLSTDLATTERLVPLLESATHDYVVISESGIYTHQDVLRLSPLCQGFLVGSALMAEKDLNVAVKGLVYGGVKVCGLTTPEYANNAFAAGASYGGLIFAEKSPRYVTPETALAIVNEVPGHYVGVFVDKPIDEVVATATQLSLRAVQLHGSEDANYREQLNSKLPSHCTIWQAVGVSDNIPNNVYTLLNDNHVERILLDCQVGNSKGGTGKQFDWSLLQNIDKKEKLIIAGGINPDNVADAISTGCGMLDVNSGVETAPGEKCADKLAALFTICRRY</sequence>